<dbReference type="EMBL" id="ACIS01000010">
    <property type="protein sequence ID" value="EEG07207.1"/>
    <property type="molecule type" value="Genomic_DNA"/>
</dbReference>
<name>B9Z7S1_9NEIS</name>
<comment type="caution">
    <text evidence="1">The sequence shown here is derived from an EMBL/GenBank/DDBJ whole genome shotgun (WGS) entry which is preliminary data.</text>
</comment>
<reference evidence="1 2" key="1">
    <citation type="submission" date="2009-02" db="EMBL/GenBank/DDBJ databases">
        <title>Sequencing of the draft genome and assembly of Lutiella nitroferrum 2002.</title>
        <authorList>
            <consortium name="US DOE Joint Genome Institute (JGI-PGF)"/>
            <person name="Lucas S."/>
            <person name="Copeland A."/>
            <person name="Lapidus A."/>
            <person name="Glavina del Rio T."/>
            <person name="Tice H."/>
            <person name="Bruce D."/>
            <person name="Goodwin L."/>
            <person name="Pitluck S."/>
            <person name="Larimer F."/>
            <person name="Land M.L."/>
            <person name="Hauser L."/>
            <person name="Coates J.D."/>
        </authorList>
    </citation>
    <scope>NUCLEOTIDE SEQUENCE [LARGE SCALE GENOMIC DNA]</scope>
    <source>
        <strain evidence="1 2">2002</strain>
    </source>
</reference>
<dbReference type="RefSeq" id="WP_008955426.1">
    <property type="nucleotide sequence ID" value="NZ_ACIS01000010.1"/>
</dbReference>
<evidence type="ECO:0000313" key="1">
    <source>
        <dbReference type="EMBL" id="EEG07207.1"/>
    </source>
</evidence>
<dbReference type="InterPro" id="IPR038396">
    <property type="entry name" value="SpoIIAA-like_sf"/>
</dbReference>
<dbReference type="InterPro" id="IPR021866">
    <property type="entry name" value="SpoIIAA-like"/>
</dbReference>
<proteinExistence type="predicted"/>
<protein>
    <submittedName>
        <fullName evidence="1">UspA domain protein</fullName>
    </submittedName>
</protein>
<accession>B9Z7S1</accession>
<dbReference type="InterPro" id="IPR036513">
    <property type="entry name" value="STAS_dom_sf"/>
</dbReference>
<dbReference type="eggNOG" id="ENOG5032S70">
    <property type="taxonomic scope" value="Bacteria"/>
</dbReference>
<dbReference type="Gene3D" id="3.40.50.10600">
    <property type="entry name" value="SpoIIaa-like domains"/>
    <property type="match status" value="1"/>
</dbReference>
<gene>
    <name evidence="1" type="ORF">FuraDRAFT_3407</name>
</gene>
<dbReference type="Proteomes" id="UP000003165">
    <property type="component" value="Unassembled WGS sequence"/>
</dbReference>
<dbReference type="AlphaFoldDB" id="B9Z7S1"/>
<organism evidence="1 2">
    <name type="scientific">Pseudogulbenkiania ferrooxidans 2002</name>
    <dbReference type="NCBI Taxonomy" id="279714"/>
    <lineage>
        <taxon>Bacteria</taxon>
        <taxon>Pseudomonadati</taxon>
        <taxon>Pseudomonadota</taxon>
        <taxon>Betaproteobacteria</taxon>
        <taxon>Neisseriales</taxon>
        <taxon>Chromobacteriaceae</taxon>
        <taxon>Pseudogulbenkiania</taxon>
    </lineage>
</organism>
<dbReference type="SUPFAM" id="SSF52091">
    <property type="entry name" value="SpoIIaa-like"/>
    <property type="match status" value="1"/>
</dbReference>
<evidence type="ECO:0000313" key="2">
    <source>
        <dbReference type="Proteomes" id="UP000003165"/>
    </source>
</evidence>
<sequence length="120" mass="14010">MIEMLTSPSPRVVAIKLRGTLHDADYRTLEPLVEAALRGGKKARLYAQFDDFHGWDLHAVWDDMKFGTRHYADFERIAVVGDETWQEWMVKLVRPFTLASLRYFPSEETSAAWAWIHEEL</sequence>
<keyword evidence="2" id="KW-1185">Reference proteome</keyword>
<dbReference type="Pfam" id="PF11964">
    <property type="entry name" value="SpoIIAA-like"/>
    <property type="match status" value="1"/>
</dbReference>